<organism evidence="9 10">
    <name type="scientific">Paracoccus marcusii</name>
    <dbReference type="NCBI Taxonomy" id="59779"/>
    <lineage>
        <taxon>Bacteria</taxon>
        <taxon>Pseudomonadati</taxon>
        <taxon>Pseudomonadota</taxon>
        <taxon>Alphaproteobacteria</taxon>
        <taxon>Rhodobacterales</taxon>
        <taxon>Paracoccaceae</taxon>
        <taxon>Paracoccus</taxon>
    </lineage>
</organism>
<evidence type="ECO:0000256" key="2">
    <source>
        <dbReference type="ARBA" id="ARBA00005013"/>
    </source>
</evidence>
<evidence type="ECO:0000256" key="5">
    <source>
        <dbReference type="ARBA" id="ARBA00022909"/>
    </source>
</evidence>
<dbReference type="PANTHER" id="PTHR42844">
    <property type="entry name" value="DIHYDRONEOPTERIN ALDOLASE 1-RELATED"/>
    <property type="match status" value="1"/>
</dbReference>
<dbReference type="SUPFAM" id="SSF55620">
    <property type="entry name" value="Tetrahydrobiopterin biosynthesis enzymes-like"/>
    <property type="match status" value="1"/>
</dbReference>
<keyword evidence="6 9" id="KW-0456">Lyase</keyword>
<dbReference type="InterPro" id="IPR006157">
    <property type="entry name" value="FolB_dom"/>
</dbReference>
<proteinExistence type="inferred from homology"/>
<keyword evidence="5" id="KW-0289">Folate biosynthesis</keyword>
<accession>A0ABY7URS1</accession>
<dbReference type="SMART" id="SM00905">
    <property type="entry name" value="FolB"/>
    <property type="match status" value="1"/>
</dbReference>
<reference evidence="9 10" key="1">
    <citation type="submission" date="2023-02" db="EMBL/GenBank/DDBJ databases">
        <title>Whole genome sequenc of Paracoccus marcusii MBLB0836.</title>
        <authorList>
            <person name="Seo M.-J."/>
            <person name="Cho E.-S."/>
            <person name="Hwang C.Y."/>
        </authorList>
    </citation>
    <scope>NUCLEOTIDE SEQUENCE [LARGE SCALE GENOMIC DNA]</scope>
    <source>
        <strain evidence="9 10">MBLB0836</strain>
    </source>
</reference>
<feature type="domain" description="Dihydroneopterin aldolase/epimerase" evidence="8">
    <location>
        <begin position="10"/>
        <end position="118"/>
    </location>
</feature>
<dbReference type="Gene3D" id="3.30.1130.10">
    <property type="match status" value="1"/>
</dbReference>
<dbReference type="InterPro" id="IPR006156">
    <property type="entry name" value="Dihydroneopterin_aldolase"/>
</dbReference>
<evidence type="ECO:0000256" key="7">
    <source>
        <dbReference type="ARBA" id="ARBA00032903"/>
    </source>
</evidence>
<dbReference type="NCBIfam" id="TIGR00526">
    <property type="entry name" value="folB_dom"/>
    <property type="match status" value="1"/>
</dbReference>
<evidence type="ECO:0000313" key="9">
    <source>
        <dbReference type="EMBL" id="WDA12308.1"/>
    </source>
</evidence>
<dbReference type="RefSeq" id="WP_273743277.1">
    <property type="nucleotide sequence ID" value="NZ_CP117466.1"/>
</dbReference>
<evidence type="ECO:0000256" key="6">
    <source>
        <dbReference type="ARBA" id="ARBA00023239"/>
    </source>
</evidence>
<evidence type="ECO:0000313" key="10">
    <source>
        <dbReference type="Proteomes" id="UP001216899"/>
    </source>
</evidence>
<dbReference type="EMBL" id="CP117466">
    <property type="protein sequence ID" value="WDA12308.1"/>
    <property type="molecule type" value="Genomic_DNA"/>
</dbReference>
<evidence type="ECO:0000256" key="4">
    <source>
        <dbReference type="ARBA" id="ARBA00013043"/>
    </source>
</evidence>
<dbReference type="EC" id="4.1.2.25" evidence="4"/>
<dbReference type="InterPro" id="IPR043133">
    <property type="entry name" value="GTP-CH-I_C/QueF"/>
</dbReference>
<evidence type="ECO:0000259" key="8">
    <source>
        <dbReference type="SMART" id="SM00905"/>
    </source>
</evidence>
<dbReference type="GO" id="GO:0004150">
    <property type="term" value="F:dihydroneopterin aldolase activity"/>
    <property type="evidence" value="ECO:0007669"/>
    <property type="project" value="UniProtKB-EC"/>
</dbReference>
<gene>
    <name evidence="9" type="ORF">PRL19_13615</name>
</gene>
<protein>
    <recommendedName>
        <fullName evidence="4">dihydroneopterin aldolase</fullName>
        <ecNumber evidence="4">4.1.2.25</ecNumber>
    </recommendedName>
    <alternativeName>
        <fullName evidence="7">7,8-dihydroneopterin aldolase</fullName>
    </alternativeName>
</protein>
<dbReference type="Proteomes" id="UP001216899">
    <property type="component" value="Chromosome"/>
</dbReference>
<name>A0ABY7URS1_9RHOB</name>
<dbReference type="Pfam" id="PF02152">
    <property type="entry name" value="FolB"/>
    <property type="match status" value="1"/>
</dbReference>
<evidence type="ECO:0000256" key="1">
    <source>
        <dbReference type="ARBA" id="ARBA00001353"/>
    </source>
</evidence>
<comment type="catalytic activity">
    <reaction evidence="1">
        <text>7,8-dihydroneopterin = 6-hydroxymethyl-7,8-dihydropterin + glycolaldehyde</text>
        <dbReference type="Rhea" id="RHEA:10540"/>
        <dbReference type="ChEBI" id="CHEBI:17001"/>
        <dbReference type="ChEBI" id="CHEBI:17071"/>
        <dbReference type="ChEBI" id="CHEBI:44841"/>
        <dbReference type="EC" id="4.1.2.25"/>
    </reaction>
</comment>
<dbReference type="PANTHER" id="PTHR42844:SF1">
    <property type="entry name" value="DIHYDRONEOPTERIN ALDOLASE 1-RELATED"/>
    <property type="match status" value="1"/>
</dbReference>
<comment type="pathway">
    <text evidence="2">Cofactor biosynthesis; tetrahydrofolate biosynthesis; 2-amino-4-hydroxy-6-hydroxymethyl-7,8-dihydropteridine diphosphate from 7,8-dihydroneopterin triphosphate: step 3/4.</text>
</comment>
<evidence type="ECO:0000256" key="3">
    <source>
        <dbReference type="ARBA" id="ARBA00005708"/>
    </source>
</evidence>
<comment type="similarity">
    <text evidence="3">Belongs to the DHNA family.</text>
</comment>
<keyword evidence="10" id="KW-1185">Reference proteome</keyword>
<sequence length="265" mass="28015">MADMEHPDRIFLRDHVLSAEIGAFQSERGLDQRLRFNLTVDLRETVAGSGDHVDAVLSYDVLTQAVDTALADQRYNLVETLAERIAAEVLAHPRAARITVSVEKLDRGPGALGVSIIRHRGRVPATGVAAQVAILVHAPGAPLAPGAVVIVPGAKTMTDDGPHARRLALLSLDQAAWRLGGDLGIEVAETRTELDAAIQLRQPVIWAPTRLAADAPDAGDGPDSLALWLAGRLGAHHIDFAGPADRPLPVVPDGLAVSVAHLRTA</sequence>